<accession>A0A0F9IJM2</accession>
<dbReference type="PANTHER" id="PTHR21666">
    <property type="entry name" value="PEPTIDASE-RELATED"/>
    <property type="match status" value="1"/>
</dbReference>
<dbReference type="Gene3D" id="2.70.70.10">
    <property type="entry name" value="Glucose Permease (Domain IIA)"/>
    <property type="match status" value="1"/>
</dbReference>
<evidence type="ECO:0000256" key="1">
    <source>
        <dbReference type="SAM" id="Phobius"/>
    </source>
</evidence>
<evidence type="ECO:0000259" key="2">
    <source>
        <dbReference type="Pfam" id="PF01551"/>
    </source>
</evidence>
<dbReference type="PANTHER" id="PTHR21666:SF270">
    <property type="entry name" value="MUREIN HYDROLASE ACTIVATOR ENVC"/>
    <property type="match status" value="1"/>
</dbReference>
<feature type="transmembrane region" description="Helical" evidence="1">
    <location>
        <begin position="255"/>
        <end position="272"/>
    </location>
</feature>
<dbReference type="AlphaFoldDB" id="A0A0F9IJM2"/>
<dbReference type="GO" id="GO:0004222">
    <property type="term" value="F:metalloendopeptidase activity"/>
    <property type="evidence" value="ECO:0007669"/>
    <property type="project" value="TreeGrafter"/>
</dbReference>
<dbReference type="CDD" id="cd12797">
    <property type="entry name" value="M23_peptidase"/>
    <property type="match status" value="1"/>
</dbReference>
<dbReference type="InterPro" id="IPR050570">
    <property type="entry name" value="Cell_wall_metabolism_enzyme"/>
</dbReference>
<evidence type="ECO:0000313" key="3">
    <source>
        <dbReference type="EMBL" id="KKM27806.1"/>
    </source>
</evidence>
<dbReference type="InterPro" id="IPR016047">
    <property type="entry name" value="M23ase_b-sheet_dom"/>
</dbReference>
<comment type="caution">
    <text evidence="3">The sequence shown here is derived from an EMBL/GenBank/DDBJ whole genome shotgun (WGS) entry which is preliminary data.</text>
</comment>
<dbReference type="EMBL" id="LAZR01012253">
    <property type="protein sequence ID" value="KKM27806.1"/>
    <property type="molecule type" value="Genomic_DNA"/>
</dbReference>
<dbReference type="Pfam" id="PF01551">
    <property type="entry name" value="Peptidase_M23"/>
    <property type="match status" value="1"/>
</dbReference>
<dbReference type="SUPFAM" id="SSF51261">
    <property type="entry name" value="Duplicated hybrid motif"/>
    <property type="match status" value="1"/>
</dbReference>
<name>A0A0F9IJM2_9ZZZZ</name>
<feature type="non-terminal residue" evidence="3">
    <location>
        <position position="1"/>
    </location>
</feature>
<gene>
    <name evidence="3" type="ORF">LCGC14_1570970</name>
</gene>
<keyword evidence="1" id="KW-1133">Transmembrane helix</keyword>
<feature type="domain" description="M23ase beta-sheet core" evidence="2">
    <location>
        <begin position="6"/>
        <end position="67"/>
    </location>
</feature>
<reference evidence="3" key="1">
    <citation type="journal article" date="2015" name="Nature">
        <title>Complex archaea that bridge the gap between prokaryotes and eukaryotes.</title>
        <authorList>
            <person name="Spang A."/>
            <person name="Saw J.H."/>
            <person name="Jorgensen S.L."/>
            <person name="Zaremba-Niedzwiedzka K."/>
            <person name="Martijn J."/>
            <person name="Lind A.E."/>
            <person name="van Eijk R."/>
            <person name="Schleper C."/>
            <person name="Guy L."/>
            <person name="Ettema T.J."/>
        </authorList>
    </citation>
    <scope>NUCLEOTIDE SEQUENCE</scope>
</reference>
<keyword evidence="1" id="KW-0812">Transmembrane</keyword>
<keyword evidence="1" id="KW-0472">Membrane</keyword>
<sequence>SGGRHGISVGIEHTNGWRTTYLHLSEKVVKRGQTVKASDVIGKVGTSGSGRDSEASHLHFALIIDSKASVKDMDKRYGNPLAYAPVPTVERQKEALEVKSQVEGASENVDNAEIDSTSKVAVKTVEPLASDQSLSVEQGAQKRSVITGAELVATKVQAMSGRVKKSTKIDLSPQKKVQIKTDLKAKQTATKPMVRVAQKIPAVLKAKSVSDKVRNILTEPKNLKKASSANRHKKSDIQNVSQNGAVFLKQSSAQIFQMLLLIMIAAVILVFMRDRNIVKNISYTC</sequence>
<protein>
    <recommendedName>
        <fullName evidence="2">M23ase beta-sheet core domain-containing protein</fullName>
    </recommendedName>
</protein>
<organism evidence="3">
    <name type="scientific">marine sediment metagenome</name>
    <dbReference type="NCBI Taxonomy" id="412755"/>
    <lineage>
        <taxon>unclassified sequences</taxon>
        <taxon>metagenomes</taxon>
        <taxon>ecological metagenomes</taxon>
    </lineage>
</organism>
<dbReference type="InterPro" id="IPR011055">
    <property type="entry name" value="Dup_hybrid_motif"/>
</dbReference>
<proteinExistence type="predicted"/>